<dbReference type="SMART" id="SM00225">
    <property type="entry name" value="BTB"/>
    <property type="match status" value="1"/>
</dbReference>
<dbReference type="SUPFAM" id="SSF49599">
    <property type="entry name" value="TRAF domain-like"/>
    <property type="match status" value="1"/>
</dbReference>
<evidence type="ECO:0000259" key="2">
    <source>
        <dbReference type="PROSITE" id="PS50097"/>
    </source>
</evidence>
<reference evidence="3" key="1">
    <citation type="journal article" date="2016" name="Gigascience">
        <title>De novo construction of an expanded transcriptome assembly for the western tarnished plant bug, Lygus hesperus.</title>
        <authorList>
            <person name="Tassone E.E."/>
            <person name="Geib S.M."/>
            <person name="Hall B."/>
            <person name="Fabrick J.A."/>
            <person name="Brent C.S."/>
            <person name="Hull J.J."/>
        </authorList>
    </citation>
    <scope>NUCLEOTIDE SEQUENCE</scope>
</reference>
<feature type="domain" description="BTB" evidence="2">
    <location>
        <begin position="182"/>
        <end position="249"/>
    </location>
</feature>
<dbReference type="CDD" id="cd18186">
    <property type="entry name" value="BTB_POZ_ZBTB_KLHL-like"/>
    <property type="match status" value="1"/>
</dbReference>
<dbReference type="Gene3D" id="3.30.710.10">
    <property type="entry name" value="Potassium Channel Kv1.1, Chain A"/>
    <property type="match status" value="1"/>
</dbReference>
<evidence type="ECO:0000313" key="3">
    <source>
        <dbReference type="EMBL" id="JAQ15938.1"/>
    </source>
</evidence>
<keyword evidence="1" id="KW-0732">Signal</keyword>
<dbReference type="InterPro" id="IPR011333">
    <property type="entry name" value="SKP1/BTB/POZ_sf"/>
</dbReference>
<organism evidence="3">
    <name type="scientific">Lygus hesperus</name>
    <name type="common">Western plant bug</name>
    <dbReference type="NCBI Taxonomy" id="30085"/>
    <lineage>
        <taxon>Eukaryota</taxon>
        <taxon>Metazoa</taxon>
        <taxon>Ecdysozoa</taxon>
        <taxon>Arthropoda</taxon>
        <taxon>Hexapoda</taxon>
        <taxon>Insecta</taxon>
        <taxon>Pterygota</taxon>
        <taxon>Neoptera</taxon>
        <taxon>Paraneoptera</taxon>
        <taxon>Hemiptera</taxon>
        <taxon>Heteroptera</taxon>
        <taxon>Panheteroptera</taxon>
        <taxon>Cimicomorpha</taxon>
        <taxon>Miridae</taxon>
        <taxon>Mirini</taxon>
        <taxon>Lygus</taxon>
    </lineage>
</organism>
<gene>
    <name evidence="3" type="primary">spop_1</name>
    <name evidence="3" type="ORF">g.74158</name>
</gene>
<dbReference type="Pfam" id="PF00651">
    <property type="entry name" value="BTB"/>
    <property type="match status" value="1"/>
</dbReference>
<name>A0A146M855_LYGHE</name>
<feature type="signal peptide" evidence="1">
    <location>
        <begin position="1"/>
        <end position="20"/>
    </location>
</feature>
<accession>A0A146M855</accession>
<dbReference type="SUPFAM" id="SSF54695">
    <property type="entry name" value="POZ domain"/>
    <property type="match status" value="1"/>
</dbReference>
<dbReference type="InterPro" id="IPR000210">
    <property type="entry name" value="BTB/POZ_dom"/>
</dbReference>
<feature type="chain" id="PRO_5007527683" evidence="1">
    <location>
        <begin position="21"/>
        <end position="342"/>
    </location>
</feature>
<protein>
    <submittedName>
        <fullName evidence="3">Speckle-type POZ protein</fullName>
    </submittedName>
</protein>
<proteinExistence type="predicted"/>
<sequence length="342" mass="38964">MWTFSILTCLCLSFSQLIYCQEITTSMVEFVWDLPLSEYQRYGWYGSSPEFITNHEGNKQSWRLRGKINYYDSTFSLHLCYEALIGIEAQYKFYLANHKSNKYSKGLNSSLFTSGTCFGDEGFMEYHTMTDKENGYIFDKEIIKIGVQIVLGDPVFSGRTNLEYVEGLGESLRLQWQNKSFADLTLVTAQAEWAAHKVILASQSSVFSELLANSTDEHPVNYINVSDAECGEVESMLEFIYSGSVSSPTNLINLVYCAHHFNIAGLKSYCENRLRFGITCDNSLERLILSHDYDLNQLKTSIMAYIVKNKCPTLKGESLKTLITHPALLSEIGSFFTEMVHW</sequence>
<dbReference type="PROSITE" id="PS50097">
    <property type="entry name" value="BTB"/>
    <property type="match status" value="1"/>
</dbReference>
<dbReference type="EMBL" id="GDHC01002691">
    <property type="protein sequence ID" value="JAQ15938.1"/>
    <property type="molecule type" value="Transcribed_RNA"/>
</dbReference>
<evidence type="ECO:0000256" key="1">
    <source>
        <dbReference type="SAM" id="SignalP"/>
    </source>
</evidence>
<dbReference type="PANTHER" id="PTHR24413">
    <property type="entry name" value="SPECKLE-TYPE POZ PROTEIN"/>
    <property type="match status" value="1"/>
</dbReference>
<dbReference type="AlphaFoldDB" id="A0A146M855"/>